<organism evidence="2 3">
    <name type="scientific">Arthrobacter sulfonylureivorans</name>
    <dbReference type="NCBI Taxonomy" id="2486855"/>
    <lineage>
        <taxon>Bacteria</taxon>
        <taxon>Bacillati</taxon>
        <taxon>Actinomycetota</taxon>
        <taxon>Actinomycetes</taxon>
        <taxon>Micrococcales</taxon>
        <taxon>Micrococcaceae</taxon>
        <taxon>Arthrobacter</taxon>
    </lineage>
</organism>
<evidence type="ECO:0000313" key="2">
    <source>
        <dbReference type="EMBL" id="UNK44743.1"/>
    </source>
</evidence>
<keyword evidence="1" id="KW-0812">Transmembrane</keyword>
<accession>A0ABY3W3S6</accession>
<name>A0ABY3W3S6_9MICC</name>
<dbReference type="RefSeq" id="WP_241913125.1">
    <property type="nucleotide sequence ID" value="NZ_CP093326.1"/>
</dbReference>
<sequence>MSSQTTGANEYFSKRISLKSALFFFVAMFLLYFILFLSVKSAFPLHSLQKKLGPSEKLQQICLHTGRMTNRCRFSKGFCRDPAGCFTTRGGDSENITRHRHRPQIAGA</sequence>
<dbReference type="Proteomes" id="UP000829069">
    <property type="component" value="Chromosome"/>
</dbReference>
<proteinExistence type="predicted"/>
<gene>
    <name evidence="2" type="ORF">MNQ99_12275</name>
</gene>
<keyword evidence="1" id="KW-1133">Transmembrane helix</keyword>
<dbReference type="EMBL" id="CP093326">
    <property type="protein sequence ID" value="UNK44743.1"/>
    <property type="molecule type" value="Genomic_DNA"/>
</dbReference>
<reference evidence="2 3" key="1">
    <citation type="submission" date="2022-03" db="EMBL/GenBank/DDBJ databases">
        <title>Isotopic signatures of nitrous oxide derived from detoxification processes.</title>
        <authorList>
            <person name="Behrendt U."/>
            <person name="Buchen C."/>
            <person name="Well R."/>
            <person name="Ulrich A."/>
            <person name="Rohe L."/>
            <person name="Kolb S."/>
            <person name="Schloter M."/>
            <person name="Horn M.A."/>
            <person name="Augustin J."/>
        </authorList>
    </citation>
    <scope>NUCLEOTIDE SEQUENCE [LARGE SCALE GENOMIC DNA]</scope>
    <source>
        <strain evidence="2 3">S4-C24</strain>
    </source>
</reference>
<protein>
    <submittedName>
        <fullName evidence="2">Uncharacterized protein</fullName>
    </submittedName>
</protein>
<evidence type="ECO:0000313" key="3">
    <source>
        <dbReference type="Proteomes" id="UP000829069"/>
    </source>
</evidence>
<feature type="transmembrane region" description="Helical" evidence="1">
    <location>
        <begin position="21"/>
        <end position="39"/>
    </location>
</feature>
<evidence type="ECO:0000256" key="1">
    <source>
        <dbReference type="SAM" id="Phobius"/>
    </source>
</evidence>
<keyword evidence="1" id="KW-0472">Membrane</keyword>
<keyword evidence="3" id="KW-1185">Reference proteome</keyword>